<proteinExistence type="inferred from homology"/>
<dbReference type="Pfam" id="PF01494">
    <property type="entry name" value="FAD_binding_3"/>
    <property type="match status" value="1"/>
</dbReference>
<gene>
    <name evidence="6" type="ORF">BO80DRAFT_470683</name>
</gene>
<keyword evidence="7" id="KW-1185">Reference proteome</keyword>
<feature type="domain" description="FAD-binding" evidence="5">
    <location>
        <begin position="6"/>
        <end position="374"/>
    </location>
</feature>
<sequence length="448" mass="50182">MSTPFKVIIVGGGPVGLTAAHALSHAGIDFVVLESRDSVVLDQGASLVLGPPSLRVMHQLGLLDQLMAIGGELNISQSFTHQGYEFRHYNPFQIIQKNHGTVPVCFHRAHLVETLYNELPEQAKQRYLVNQKVIDIESLESHGTESDVKNDTVRVTCADGTTYEGSMVLGADGTHSITRQLMRRLALAANPAQPWDAEKPFPATYRCTWCSFPRGGEKIGIMTETQNQDMSVMYLTGRERGWVFLYERLPEPTTERTKYTTEDIEAVAARFAEYSVTETRRVKDVFAERFNAGMANLEEGILQHWNWDRIVLTGDACHKYTPNAGLGLNDGIQDVVVLCNGLHQALQRADGPLSTATLGRVFEAYHTERAEQVQADAKQSAQVTRLHAWANTLYYLISRYILSWNVIEGAFLNYHVSKKIKKAAVLTYIRASEPFKGAVQWDHPMEMQ</sequence>
<dbReference type="Gene3D" id="3.50.50.60">
    <property type="entry name" value="FAD/NAD(P)-binding domain"/>
    <property type="match status" value="1"/>
</dbReference>
<accession>A0A395H5F7</accession>
<dbReference type="InterPro" id="IPR002938">
    <property type="entry name" value="FAD-bd"/>
</dbReference>
<reference evidence="6 7" key="1">
    <citation type="submission" date="2018-02" db="EMBL/GenBank/DDBJ databases">
        <title>The genomes of Aspergillus section Nigri reveals drivers in fungal speciation.</title>
        <authorList>
            <consortium name="DOE Joint Genome Institute"/>
            <person name="Vesth T.C."/>
            <person name="Nybo J."/>
            <person name="Theobald S."/>
            <person name="Brandl J."/>
            <person name="Frisvad J.C."/>
            <person name="Nielsen K.F."/>
            <person name="Lyhne E.K."/>
            <person name="Kogle M.E."/>
            <person name="Kuo A."/>
            <person name="Riley R."/>
            <person name="Clum A."/>
            <person name="Nolan M."/>
            <person name="Lipzen A."/>
            <person name="Salamov A."/>
            <person name="Henrissat B."/>
            <person name="Wiebenga A."/>
            <person name="De vries R.P."/>
            <person name="Grigoriev I.V."/>
            <person name="Mortensen U.H."/>
            <person name="Andersen M.R."/>
            <person name="Baker S.E."/>
        </authorList>
    </citation>
    <scope>NUCLEOTIDE SEQUENCE [LARGE SCALE GENOMIC DNA]</scope>
    <source>
        <strain evidence="6 7">CBS 121593</strain>
    </source>
</reference>
<dbReference type="RefSeq" id="XP_025577439.1">
    <property type="nucleotide sequence ID" value="XM_025723072.1"/>
</dbReference>
<protein>
    <submittedName>
        <fullName evidence="6">FAD binding domain-containing protein</fullName>
    </submittedName>
</protein>
<dbReference type="GO" id="GO:0004497">
    <property type="term" value="F:monooxygenase activity"/>
    <property type="evidence" value="ECO:0007669"/>
    <property type="project" value="InterPro"/>
</dbReference>
<comment type="similarity">
    <text evidence="1">Belongs to the paxM FAD-dependent monooxygenase family.</text>
</comment>
<dbReference type="GeneID" id="37227937"/>
<dbReference type="PANTHER" id="PTHR47356">
    <property type="entry name" value="FAD-DEPENDENT MONOOXYGENASE ASQG-RELATED"/>
    <property type="match status" value="1"/>
</dbReference>
<dbReference type="PRINTS" id="PR00420">
    <property type="entry name" value="RNGMNOXGNASE"/>
</dbReference>
<evidence type="ECO:0000256" key="1">
    <source>
        <dbReference type="ARBA" id="ARBA00007992"/>
    </source>
</evidence>
<name>A0A395H5F7_9EURO</name>
<dbReference type="Proteomes" id="UP000249402">
    <property type="component" value="Unassembled WGS sequence"/>
</dbReference>
<dbReference type="InterPro" id="IPR050562">
    <property type="entry name" value="FAD_mOase_fung"/>
</dbReference>
<evidence type="ECO:0000256" key="4">
    <source>
        <dbReference type="ARBA" id="ARBA00023002"/>
    </source>
</evidence>
<keyword evidence="2" id="KW-0285">Flavoprotein</keyword>
<dbReference type="GO" id="GO:0071949">
    <property type="term" value="F:FAD binding"/>
    <property type="evidence" value="ECO:0007669"/>
    <property type="project" value="InterPro"/>
</dbReference>
<dbReference type="OrthoDB" id="2431938at2759"/>
<dbReference type="STRING" id="1448316.A0A395H5F7"/>
<dbReference type="AlphaFoldDB" id="A0A395H5F7"/>
<dbReference type="EMBL" id="KZ824428">
    <property type="protein sequence ID" value="RAL03112.1"/>
    <property type="molecule type" value="Genomic_DNA"/>
</dbReference>
<organism evidence="6 7">
    <name type="scientific">Aspergillus ibericus CBS 121593</name>
    <dbReference type="NCBI Taxonomy" id="1448316"/>
    <lineage>
        <taxon>Eukaryota</taxon>
        <taxon>Fungi</taxon>
        <taxon>Dikarya</taxon>
        <taxon>Ascomycota</taxon>
        <taxon>Pezizomycotina</taxon>
        <taxon>Eurotiomycetes</taxon>
        <taxon>Eurotiomycetidae</taxon>
        <taxon>Eurotiales</taxon>
        <taxon>Aspergillaceae</taxon>
        <taxon>Aspergillus</taxon>
        <taxon>Aspergillus subgen. Circumdati</taxon>
    </lineage>
</organism>
<keyword evidence="3" id="KW-0274">FAD</keyword>
<evidence type="ECO:0000256" key="3">
    <source>
        <dbReference type="ARBA" id="ARBA00022827"/>
    </source>
</evidence>
<dbReference type="VEuPathDB" id="FungiDB:BO80DRAFT_470683"/>
<keyword evidence="4" id="KW-0560">Oxidoreductase</keyword>
<dbReference type="SUPFAM" id="SSF51905">
    <property type="entry name" value="FAD/NAD(P)-binding domain"/>
    <property type="match status" value="1"/>
</dbReference>
<evidence type="ECO:0000313" key="7">
    <source>
        <dbReference type="Proteomes" id="UP000249402"/>
    </source>
</evidence>
<evidence type="ECO:0000259" key="5">
    <source>
        <dbReference type="Pfam" id="PF01494"/>
    </source>
</evidence>
<evidence type="ECO:0000313" key="6">
    <source>
        <dbReference type="EMBL" id="RAL03112.1"/>
    </source>
</evidence>
<dbReference type="InterPro" id="IPR036188">
    <property type="entry name" value="FAD/NAD-bd_sf"/>
</dbReference>
<dbReference type="PANTHER" id="PTHR47356:SF2">
    <property type="entry name" value="FAD-BINDING DOMAIN-CONTAINING PROTEIN-RELATED"/>
    <property type="match status" value="1"/>
</dbReference>
<evidence type="ECO:0000256" key="2">
    <source>
        <dbReference type="ARBA" id="ARBA00022630"/>
    </source>
</evidence>